<dbReference type="Proteomes" id="UP000245657">
    <property type="component" value="Unassembled WGS sequence"/>
</dbReference>
<dbReference type="PRINTS" id="PR00332">
    <property type="entry name" value="HISTRIAD"/>
</dbReference>
<evidence type="ECO:0000313" key="5">
    <source>
        <dbReference type="EMBL" id="PWR72316.1"/>
    </source>
</evidence>
<dbReference type="PANTHER" id="PTHR42997:SF1">
    <property type="entry name" value="AP-4-A PHOSPHORYLASE"/>
    <property type="match status" value="1"/>
</dbReference>
<dbReference type="AlphaFoldDB" id="A0A2V2N3M3"/>
<dbReference type="InterPro" id="IPR019808">
    <property type="entry name" value="Histidine_triad_CS"/>
</dbReference>
<dbReference type="PROSITE" id="PS00892">
    <property type="entry name" value="HIT_1"/>
    <property type="match status" value="1"/>
</dbReference>
<evidence type="ECO:0000256" key="3">
    <source>
        <dbReference type="PROSITE-ProRule" id="PRU00464"/>
    </source>
</evidence>
<name>A0A2V2N3M3_9EURY</name>
<dbReference type="PROSITE" id="PS51084">
    <property type="entry name" value="HIT_2"/>
    <property type="match status" value="1"/>
</dbReference>
<evidence type="ECO:0000259" key="4">
    <source>
        <dbReference type="PROSITE" id="PS51084"/>
    </source>
</evidence>
<dbReference type="InterPro" id="IPR001310">
    <property type="entry name" value="Histidine_triad_HIT"/>
</dbReference>
<dbReference type="SUPFAM" id="SSF54197">
    <property type="entry name" value="HIT-like"/>
    <property type="match status" value="1"/>
</dbReference>
<protein>
    <submittedName>
        <fullName evidence="5">HIT family protein</fullName>
    </submittedName>
</protein>
<keyword evidence="6" id="KW-1185">Reference proteome</keyword>
<dbReference type="Pfam" id="PF01230">
    <property type="entry name" value="HIT"/>
    <property type="match status" value="1"/>
</dbReference>
<feature type="active site" description="Tele-AMP-histidine intermediate" evidence="1">
    <location>
        <position position="97"/>
    </location>
</feature>
<gene>
    <name evidence="5" type="ORF">DK846_10115</name>
</gene>
<dbReference type="EMBL" id="QGMY01000007">
    <property type="protein sequence ID" value="PWR72316.1"/>
    <property type="molecule type" value="Genomic_DNA"/>
</dbReference>
<sequence>MITESCIFCTPGPEETILENHEVYARYDKNPVSPGHLLIIPKRHFKSVFEATETELSALWNLIRVAKSYLDETFNPDGYNIGINDGSAAGQTIMHLHIHLIPRYSGDMKDPRGGVRGVIPGKQQY</sequence>
<feature type="domain" description="HIT" evidence="4">
    <location>
        <begin position="3"/>
        <end position="110"/>
    </location>
</feature>
<evidence type="ECO:0000256" key="1">
    <source>
        <dbReference type="PIRSR" id="PIRSR601310-1"/>
    </source>
</evidence>
<dbReference type="InterPro" id="IPR011146">
    <property type="entry name" value="HIT-like"/>
</dbReference>
<comment type="caution">
    <text evidence="5">The sequence shown here is derived from an EMBL/GenBank/DDBJ whole genome shotgun (WGS) entry which is preliminary data.</text>
</comment>
<organism evidence="5 6">
    <name type="scientific">Methanospirillum lacunae</name>
    <dbReference type="NCBI Taxonomy" id="668570"/>
    <lineage>
        <taxon>Archaea</taxon>
        <taxon>Methanobacteriati</taxon>
        <taxon>Methanobacteriota</taxon>
        <taxon>Stenosarchaea group</taxon>
        <taxon>Methanomicrobia</taxon>
        <taxon>Methanomicrobiales</taxon>
        <taxon>Methanospirillaceae</taxon>
        <taxon>Methanospirillum</taxon>
    </lineage>
</organism>
<proteinExistence type="predicted"/>
<dbReference type="RefSeq" id="WP_109968806.1">
    <property type="nucleotide sequence ID" value="NZ_CP176093.1"/>
</dbReference>
<accession>A0A2V2N3M3</accession>
<feature type="short sequence motif" description="Histidine triad motif" evidence="2 3">
    <location>
        <begin position="95"/>
        <end position="99"/>
    </location>
</feature>
<dbReference type="OrthoDB" id="26806at2157"/>
<dbReference type="GO" id="GO:0003824">
    <property type="term" value="F:catalytic activity"/>
    <property type="evidence" value="ECO:0007669"/>
    <property type="project" value="InterPro"/>
</dbReference>
<evidence type="ECO:0000313" key="6">
    <source>
        <dbReference type="Proteomes" id="UP000245657"/>
    </source>
</evidence>
<evidence type="ECO:0000256" key="2">
    <source>
        <dbReference type="PIRSR" id="PIRSR601310-3"/>
    </source>
</evidence>
<dbReference type="PANTHER" id="PTHR42997">
    <property type="entry name" value="HIT FAMILY HYDROLASE"/>
    <property type="match status" value="1"/>
</dbReference>
<dbReference type="Gene3D" id="3.30.428.10">
    <property type="entry name" value="HIT-like"/>
    <property type="match status" value="1"/>
</dbReference>
<dbReference type="InterPro" id="IPR036265">
    <property type="entry name" value="HIT-like_sf"/>
</dbReference>
<reference evidence="5 6" key="1">
    <citation type="submission" date="2018-05" db="EMBL/GenBank/DDBJ databases">
        <title>Draft genome of Methanospirillum lacunae Ki8-1.</title>
        <authorList>
            <person name="Dueholm M.S."/>
            <person name="Nielsen P.H."/>
            <person name="Bakmann L.F."/>
            <person name="Otzen D.E."/>
        </authorList>
    </citation>
    <scope>NUCLEOTIDE SEQUENCE [LARGE SCALE GENOMIC DNA]</scope>
    <source>
        <strain evidence="5 6">Ki8-1</strain>
    </source>
</reference>
<dbReference type="InterPro" id="IPR052908">
    <property type="entry name" value="AP-4-A_phosphorylase"/>
</dbReference>
<dbReference type="GeneID" id="97547794"/>